<feature type="compositionally biased region" description="Basic residues" evidence="1">
    <location>
        <begin position="88"/>
        <end position="98"/>
    </location>
</feature>
<sequence>MPKQPDPPSPSKPVPTSWWFLTGGVGAPLRSRTGFHRLASERKAAHRAEATAKRECGEAKQARKDALAKLEEEHGPLGAREVEGEKKGHQRRQQRQRLGRKELMERYGPDSGVKAGRGAMAMATPGSAHRPQDDVSAGGSGDQAPADRRAEGTRVDEAGADNTGANDTDVAADHNAPVDGASIENAAD</sequence>
<protein>
    <submittedName>
        <fullName evidence="2">Uncharacterized protein</fullName>
    </submittedName>
</protein>
<dbReference type="EMBL" id="JAQQWL010000011">
    <property type="protein sequence ID" value="KAK8049507.1"/>
    <property type="molecule type" value="Genomic_DNA"/>
</dbReference>
<evidence type="ECO:0000313" key="2">
    <source>
        <dbReference type="EMBL" id="KAK8049507.1"/>
    </source>
</evidence>
<evidence type="ECO:0000256" key="1">
    <source>
        <dbReference type="SAM" id="MobiDB-lite"/>
    </source>
</evidence>
<proteinExistence type="predicted"/>
<comment type="caution">
    <text evidence="2">The sequence shown here is derived from an EMBL/GenBank/DDBJ whole genome shotgun (WGS) entry which is preliminary data.</text>
</comment>
<feature type="compositionally biased region" description="Basic and acidic residues" evidence="1">
    <location>
        <begin position="99"/>
        <end position="108"/>
    </location>
</feature>
<evidence type="ECO:0000313" key="3">
    <source>
        <dbReference type="Proteomes" id="UP001480595"/>
    </source>
</evidence>
<dbReference type="Proteomes" id="UP001480595">
    <property type="component" value="Unassembled WGS sequence"/>
</dbReference>
<gene>
    <name evidence="2" type="ORF">PG994_011237</name>
</gene>
<keyword evidence="3" id="KW-1185">Reference proteome</keyword>
<feature type="compositionally biased region" description="Basic and acidic residues" evidence="1">
    <location>
        <begin position="40"/>
        <end position="87"/>
    </location>
</feature>
<feature type="compositionally biased region" description="Basic and acidic residues" evidence="1">
    <location>
        <begin position="145"/>
        <end position="157"/>
    </location>
</feature>
<feature type="region of interest" description="Disordered" evidence="1">
    <location>
        <begin position="40"/>
        <end position="188"/>
    </location>
</feature>
<dbReference type="GeneID" id="92095709"/>
<reference evidence="2 3" key="1">
    <citation type="submission" date="2023-01" db="EMBL/GenBank/DDBJ databases">
        <title>Analysis of 21 Apiospora genomes using comparative genomics revels a genus with tremendous synthesis potential of carbohydrate active enzymes and secondary metabolites.</title>
        <authorList>
            <person name="Sorensen T."/>
        </authorList>
    </citation>
    <scope>NUCLEOTIDE SEQUENCE [LARGE SCALE GENOMIC DNA]</scope>
    <source>
        <strain evidence="2 3">CBS 135458</strain>
    </source>
</reference>
<dbReference type="RefSeq" id="XP_066711756.1">
    <property type="nucleotide sequence ID" value="XM_066862646.1"/>
</dbReference>
<name>A0ABR1TSJ7_9PEZI</name>
<organism evidence="2 3">
    <name type="scientific">Apiospora phragmitis</name>
    <dbReference type="NCBI Taxonomy" id="2905665"/>
    <lineage>
        <taxon>Eukaryota</taxon>
        <taxon>Fungi</taxon>
        <taxon>Dikarya</taxon>
        <taxon>Ascomycota</taxon>
        <taxon>Pezizomycotina</taxon>
        <taxon>Sordariomycetes</taxon>
        <taxon>Xylariomycetidae</taxon>
        <taxon>Amphisphaeriales</taxon>
        <taxon>Apiosporaceae</taxon>
        <taxon>Apiospora</taxon>
    </lineage>
</organism>
<accession>A0ABR1TSJ7</accession>